<organism evidence="1">
    <name type="scientific">bioreactor metagenome</name>
    <dbReference type="NCBI Taxonomy" id="1076179"/>
    <lineage>
        <taxon>unclassified sequences</taxon>
        <taxon>metagenomes</taxon>
        <taxon>ecological metagenomes</taxon>
    </lineage>
</organism>
<name>A0A645G834_9ZZZZ</name>
<comment type="caution">
    <text evidence="1">The sequence shown here is derived from an EMBL/GenBank/DDBJ whole genome shotgun (WGS) entry which is preliminary data.</text>
</comment>
<reference evidence="1" key="1">
    <citation type="submission" date="2019-08" db="EMBL/GenBank/DDBJ databases">
        <authorList>
            <person name="Kucharzyk K."/>
            <person name="Murdoch R.W."/>
            <person name="Higgins S."/>
            <person name="Loffler F."/>
        </authorList>
    </citation>
    <scope>NUCLEOTIDE SEQUENCE</scope>
</reference>
<dbReference type="EMBL" id="VSSQ01071106">
    <property type="protein sequence ID" value="MPN22785.1"/>
    <property type="molecule type" value="Genomic_DNA"/>
</dbReference>
<protein>
    <submittedName>
        <fullName evidence="1">Uncharacterized protein</fullName>
    </submittedName>
</protein>
<dbReference type="AlphaFoldDB" id="A0A645G834"/>
<evidence type="ECO:0000313" key="1">
    <source>
        <dbReference type="EMBL" id="MPN22785.1"/>
    </source>
</evidence>
<sequence length="128" mass="13883">MTVVIPHGIDGGAWWGSLLNGHAAVGSLPVNDRFEAERIGCSLLLLLQTGHELLAVGRLHPEEKPTLGIVHRGNGVFLANEADVGGKGQQQSVEMCGEFQPHATLHGHLLLPDGFVLHLCHRTKQFFR</sequence>
<gene>
    <name evidence="1" type="ORF">SDC9_170169</name>
</gene>
<accession>A0A645G834</accession>
<proteinExistence type="predicted"/>